<dbReference type="OrthoDB" id="77601at2759"/>
<dbReference type="InterPro" id="IPR037464">
    <property type="entry name" value="Taspase1"/>
</dbReference>
<comment type="similarity">
    <text evidence="1">Belongs to the Ntn-hydrolase family.</text>
</comment>
<dbReference type="Proteomes" id="UP001153709">
    <property type="component" value="Chromosome 7"/>
</dbReference>
<organism evidence="4 5">
    <name type="scientific">Diabrotica balteata</name>
    <name type="common">Banded cucumber beetle</name>
    <dbReference type="NCBI Taxonomy" id="107213"/>
    <lineage>
        <taxon>Eukaryota</taxon>
        <taxon>Metazoa</taxon>
        <taxon>Ecdysozoa</taxon>
        <taxon>Arthropoda</taxon>
        <taxon>Hexapoda</taxon>
        <taxon>Insecta</taxon>
        <taxon>Pterygota</taxon>
        <taxon>Neoptera</taxon>
        <taxon>Endopterygota</taxon>
        <taxon>Coleoptera</taxon>
        <taxon>Polyphaga</taxon>
        <taxon>Cucujiformia</taxon>
        <taxon>Chrysomeloidea</taxon>
        <taxon>Chrysomelidae</taxon>
        <taxon>Galerucinae</taxon>
        <taxon>Diabroticina</taxon>
        <taxon>Diabroticites</taxon>
        <taxon>Diabrotica</taxon>
    </lineage>
</organism>
<evidence type="ECO:0000256" key="2">
    <source>
        <dbReference type="PIRSR" id="PIRSR600246-1"/>
    </source>
</evidence>
<dbReference type="SUPFAM" id="SSF56235">
    <property type="entry name" value="N-terminal nucleophile aminohydrolases (Ntn hydrolases)"/>
    <property type="match status" value="1"/>
</dbReference>
<dbReference type="GO" id="GO:0004298">
    <property type="term" value="F:threonine-type endopeptidase activity"/>
    <property type="evidence" value="ECO:0007669"/>
    <property type="project" value="InterPro"/>
</dbReference>
<dbReference type="EMBL" id="OU898282">
    <property type="protein sequence ID" value="CAG9837110.1"/>
    <property type="molecule type" value="Genomic_DNA"/>
</dbReference>
<dbReference type="CDD" id="cd04514">
    <property type="entry name" value="Taspase1_like"/>
    <property type="match status" value="1"/>
</dbReference>
<dbReference type="Pfam" id="PF01112">
    <property type="entry name" value="Asparaginase_2"/>
    <property type="match status" value="1"/>
</dbReference>
<evidence type="ECO:0000313" key="5">
    <source>
        <dbReference type="Proteomes" id="UP001153709"/>
    </source>
</evidence>
<dbReference type="InterPro" id="IPR029055">
    <property type="entry name" value="Ntn_hydrolases_N"/>
</dbReference>
<accession>A0A9N9T5V6</accession>
<evidence type="ECO:0000313" key="4">
    <source>
        <dbReference type="EMBL" id="CAG9837110.1"/>
    </source>
</evidence>
<name>A0A9N9T5V6_DIABA</name>
<gene>
    <name evidence="4" type="ORF">DIABBA_LOCUS10128</name>
</gene>
<feature type="active site" description="Nucleophile" evidence="2">
    <location>
        <position position="175"/>
    </location>
</feature>
<proteinExistence type="inferred from homology"/>
<dbReference type="GO" id="GO:0005737">
    <property type="term" value="C:cytoplasm"/>
    <property type="evidence" value="ECO:0007669"/>
    <property type="project" value="TreeGrafter"/>
</dbReference>
<evidence type="ECO:0000256" key="3">
    <source>
        <dbReference type="PIRSR" id="PIRSR600246-3"/>
    </source>
</evidence>
<feature type="site" description="Cleavage; by autolysis" evidence="3">
    <location>
        <begin position="174"/>
        <end position="175"/>
    </location>
</feature>
<dbReference type="PANTHER" id="PTHR10188">
    <property type="entry name" value="L-ASPARAGINASE"/>
    <property type="match status" value="1"/>
</dbReference>
<sequence length="355" mass="37548">MVGVVAVHCGAGSHSKSLCLDYKKLCNKACNKAIEVLAADGTALEAAKVAVMVLEDDPLTNCGFGSNLNTSGIVENDASIMDGKTLSFGGCGCIKKVKNPITLAYDICIKQSEPRPMGLIPPSLLVGQGGLDHARQAGLKIVKQSDLISKKALKQFNKYKKILDGFEAHEELLDTVGAICIDGGGNVASACSSGGLLLKKPGRVGQGALFGCGTWADSSDHSKEPALAVCTSGCGEHLVQTLLAREIALDLKTSTCPTVDLHKTMTDKFMNSKFLKKVKNKMGGALVLHRDNVTGDVVILWGHSTESMVVGYMGTDDKKSKSFMSVLPQNVRPGEAVNVGGSHFYNMEDSILKMT</sequence>
<keyword evidence="5" id="KW-1185">Reference proteome</keyword>
<dbReference type="FunFam" id="3.60.20.30:FF:000006">
    <property type="entry name" value="Threonine aspartase"/>
    <property type="match status" value="1"/>
</dbReference>
<dbReference type="Gene3D" id="3.60.20.30">
    <property type="entry name" value="(Glycosyl)asparaginase"/>
    <property type="match status" value="1"/>
</dbReference>
<evidence type="ECO:0008006" key="6">
    <source>
        <dbReference type="Google" id="ProtNLM"/>
    </source>
</evidence>
<dbReference type="AlphaFoldDB" id="A0A9N9T5V6"/>
<dbReference type="GO" id="GO:0051604">
    <property type="term" value="P:protein maturation"/>
    <property type="evidence" value="ECO:0007669"/>
    <property type="project" value="TreeGrafter"/>
</dbReference>
<dbReference type="InterPro" id="IPR000246">
    <property type="entry name" value="Peptidase_T2"/>
</dbReference>
<reference evidence="4" key="1">
    <citation type="submission" date="2022-01" db="EMBL/GenBank/DDBJ databases">
        <authorList>
            <person name="King R."/>
        </authorList>
    </citation>
    <scope>NUCLEOTIDE SEQUENCE</scope>
</reference>
<evidence type="ECO:0000256" key="1">
    <source>
        <dbReference type="ARBA" id="ARBA00010872"/>
    </source>
</evidence>
<protein>
    <recommendedName>
        <fullName evidence="6">Threonine aspartase 1</fullName>
    </recommendedName>
</protein>
<dbReference type="PANTHER" id="PTHR10188:SF8">
    <property type="entry name" value="THREONINE ASPARTASE 1"/>
    <property type="match status" value="1"/>
</dbReference>